<evidence type="ECO:0000313" key="4">
    <source>
        <dbReference type="EMBL" id="KAL1837269.1"/>
    </source>
</evidence>
<keyword evidence="1" id="KW-0863">Zinc-finger</keyword>
<keyword evidence="1" id="KW-0479">Metal-binding</keyword>
<evidence type="ECO:0000259" key="3">
    <source>
        <dbReference type="PROSITE" id="PS50158"/>
    </source>
</evidence>
<sequence length="552" mass="61990">MPPPPRPQSGVHGGRRTSPPRSISPRSRARELSPGGASTIMPDDNYSVTGARSQLANSGKPKPKRRKKNPGDRPCTNCGRDDHQVKDCVKPNKDDGLVHGCPLCNLGNHDYDQCRFRNPKDDVEILIRGRPNHPQFASRTDAHILWLQRDKPLCIELPWSREFGRRVARGEVDTNGFDPDTFFYHGTPADHAKDLPQDPLTQRANRNNITLESVNVEGNVTMEDTQAPPANRPTPNQAPTVTSDIGAWLSQGARRQRRIISSRRLTLGYRSVLGGSSPSLASFANQFDIFNIEDRHKEGLAKGECANCVTSTCKRAETGTCDPAGCRGCDDVGHHIEDCPQREELCGCRPRSGHKMEDCDMACRFCYLGDKQVIVAAAECKKHCANCGWDRDSSMHTGNGCKRILCLSCRNENKVGDRFHFQQDCPKVMCLVEQEMMELRVGERKRNGRTEPLHFLRARLRCKRDMLHLKPFAKELGNIREKGIACLLRDMIAWKETGSDMDKHPLKTRPIIECPECFAEHYEGGNYNEQEPGVLRKPYVIDDDQFLEGTVA</sequence>
<name>A0ABR3V679_HUMIN</name>
<protein>
    <recommendedName>
        <fullName evidence="3">CCHC-type domain-containing protein</fullName>
    </recommendedName>
</protein>
<dbReference type="PROSITE" id="PS50158">
    <property type="entry name" value="ZF_CCHC"/>
    <property type="match status" value="1"/>
</dbReference>
<feature type="compositionally biased region" description="Polar residues" evidence="2">
    <location>
        <begin position="46"/>
        <end position="57"/>
    </location>
</feature>
<comment type="caution">
    <text evidence="4">The sequence shown here is derived from an EMBL/GenBank/DDBJ whole genome shotgun (WGS) entry which is preliminary data.</text>
</comment>
<feature type="compositionally biased region" description="Low complexity" evidence="2">
    <location>
        <begin position="16"/>
        <end position="26"/>
    </location>
</feature>
<dbReference type="EMBL" id="JAZGSY010000312">
    <property type="protein sequence ID" value="KAL1837269.1"/>
    <property type="molecule type" value="Genomic_DNA"/>
</dbReference>
<keyword evidence="1" id="KW-0862">Zinc</keyword>
<feature type="region of interest" description="Disordered" evidence="2">
    <location>
        <begin position="1"/>
        <end position="84"/>
    </location>
</feature>
<evidence type="ECO:0000256" key="1">
    <source>
        <dbReference type="PROSITE-ProRule" id="PRU00047"/>
    </source>
</evidence>
<organism evidence="4 5">
    <name type="scientific">Humicola insolens</name>
    <name type="common">Soft-rot fungus</name>
    <dbReference type="NCBI Taxonomy" id="85995"/>
    <lineage>
        <taxon>Eukaryota</taxon>
        <taxon>Fungi</taxon>
        <taxon>Dikarya</taxon>
        <taxon>Ascomycota</taxon>
        <taxon>Pezizomycotina</taxon>
        <taxon>Sordariomycetes</taxon>
        <taxon>Sordariomycetidae</taxon>
        <taxon>Sordariales</taxon>
        <taxon>Chaetomiaceae</taxon>
        <taxon>Mycothermus</taxon>
    </lineage>
</organism>
<dbReference type="Proteomes" id="UP001583172">
    <property type="component" value="Unassembled WGS sequence"/>
</dbReference>
<evidence type="ECO:0000313" key="5">
    <source>
        <dbReference type="Proteomes" id="UP001583172"/>
    </source>
</evidence>
<accession>A0ABR3V679</accession>
<dbReference type="InterPro" id="IPR001878">
    <property type="entry name" value="Znf_CCHC"/>
</dbReference>
<evidence type="ECO:0000256" key="2">
    <source>
        <dbReference type="SAM" id="MobiDB-lite"/>
    </source>
</evidence>
<reference evidence="4 5" key="1">
    <citation type="journal article" date="2024" name="Commun. Biol.">
        <title>Comparative genomic analysis of thermophilic fungi reveals convergent evolutionary adaptations and gene losses.</title>
        <authorList>
            <person name="Steindorff A.S."/>
            <person name="Aguilar-Pontes M.V."/>
            <person name="Robinson A.J."/>
            <person name="Andreopoulos B."/>
            <person name="LaButti K."/>
            <person name="Kuo A."/>
            <person name="Mondo S."/>
            <person name="Riley R."/>
            <person name="Otillar R."/>
            <person name="Haridas S."/>
            <person name="Lipzen A."/>
            <person name="Grimwood J."/>
            <person name="Schmutz J."/>
            <person name="Clum A."/>
            <person name="Reid I.D."/>
            <person name="Moisan M.C."/>
            <person name="Butler G."/>
            <person name="Nguyen T.T.M."/>
            <person name="Dewar K."/>
            <person name="Conant G."/>
            <person name="Drula E."/>
            <person name="Henrissat B."/>
            <person name="Hansel C."/>
            <person name="Singer S."/>
            <person name="Hutchinson M.I."/>
            <person name="de Vries R.P."/>
            <person name="Natvig D.O."/>
            <person name="Powell A.J."/>
            <person name="Tsang A."/>
            <person name="Grigoriev I.V."/>
        </authorList>
    </citation>
    <scope>NUCLEOTIDE SEQUENCE [LARGE SCALE GENOMIC DNA]</scope>
    <source>
        <strain evidence="4 5">CBS 620.91</strain>
    </source>
</reference>
<gene>
    <name evidence="4" type="ORF">VTJ49DRAFT_4075</name>
</gene>
<proteinExistence type="predicted"/>
<keyword evidence="5" id="KW-1185">Reference proteome</keyword>
<feature type="domain" description="CCHC-type" evidence="3">
    <location>
        <begin position="75"/>
        <end position="88"/>
    </location>
</feature>
<dbReference type="SMART" id="SM00343">
    <property type="entry name" value="ZnF_C2HC"/>
    <property type="match status" value="3"/>
</dbReference>